<proteinExistence type="predicted"/>
<protein>
    <submittedName>
        <fullName evidence="2">Uncharacterized protein</fullName>
    </submittedName>
</protein>
<feature type="non-terminal residue" evidence="2">
    <location>
        <position position="62"/>
    </location>
</feature>
<evidence type="ECO:0000256" key="1">
    <source>
        <dbReference type="SAM" id="MobiDB-lite"/>
    </source>
</evidence>
<sequence length="62" mass="6655">METTATLGHYRDPRRASSSSTTTENSAFPFNINDRRLSQASLGSPSSFARLSTSSHASVGHL</sequence>
<accession>A0A9P6FNU8</accession>
<evidence type="ECO:0000313" key="3">
    <source>
        <dbReference type="Proteomes" id="UP000780801"/>
    </source>
</evidence>
<dbReference type="EMBL" id="JAABOA010003412">
    <property type="protein sequence ID" value="KAF9578699.1"/>
    <property type="molecule type" value="Genomic_DNA"/>
</dbReference>
<organism evidence="2 3">
    <name type="scientific">Lunasporangiospora selenospora</name>
    <dbReference type="NCBI Taxonomy" id="979761"/>
    <lineage>
        <taxon>Eukaryota</taxon>
        <taxon>Fungi</taxon>
        <taxon>Fungi incertae sedis</taxon>
        <taxon>Mucoromycota</taxon>
        <taxon>Mortierellomycotina</taxon>
        <taxon>Mortierellomycetes</taxon>
        <taxon>Mortierellales</taxon>
        <taxon>Mortierellaceae</taxon>
        <taxon>Lunasporangiospora</taxon>
    </lineage>
</organism>
<keyword evidence="3" id="KW-1185">Reference proteome</keyword>
<gene>
    <name evidence="2" type="ORF">BGW38_005387</name>
</gene>
<evidence type="ECO:0000313" key="2">
    <source>
        <dbReference type="EMBL" id="KAF9578699.1"/>
    </source>
</evidence>
<feature type="compositionally biased region" description="Polar residues" evidence="1">
    <location>
        <begin position="38"/>
        <end position="62"/>
    </location>
</feature>
<dbReference type="AlphaFoldDB" id="A0A9P6FNU8"/>
<name>A0A9P6FNU8_9FUNG</name>
<dbReference type="Proteomes" id="UP000780801">
    <property type="component" value="Unassembled WGS sequence"/>
</dbReference>
<reference evidence="2" key="1">
    <citation type="journal article" date="2020" name="Fungal Divers.">
        <title>Resolving the Mortierellaceae phylogeny through synthesis of multi-gene phylogenetics and phylogenomics.</title>
        <authorList>
            <person name="Vandepol N."/>
            <person name="Liber J."/>
            <person name="Desiro A."/>
            <person name="Na H."/>
            <person name="Kennedy M."/>
            <person name="Barry K."/>
            <person name="Grigoriev I.V."/>
            <person name="Miller A.N."/>
            <person name="O'Donnell K."/>
            <person name="Stajich J.E."/>
            <person name="Bonito G."/>
        </authorList>
    </citation>
    <scope>NUCLEOTIDE SEQUENCE</scope>
    <source>
        <strain evidence="2">KOD1015</strain>
    </source>
</reference>
<comment type="caution">
    <text evidence="2">The sequence shown here is derived from an EMBL/GenBank/DDBJ whole genome shotgun (WGS) entry which is preliminary data.</text>
</comment>
<feature type="region of interest" description="Disordered" evidence="1">
    <location>
        <begin position="1"/>
        <end position="62"/>
    </location>
</feature>